<dbReference type="AlphaFoldDB" id="A0A379PNS2"/>
<evidence type="ECO:0000313" key="3">
    <source>
        <dbReference type="Proteomes" id="UP000254919"/>
    </source>
</evidence>
<accession>A0A379PNS2</accession>
<organism evidence="2 3">
    <name type="scientific">Roseomonas mucosa</name>
    <dbReference type="NCBI Taxonomy" id="207340"/>
    <lineage>
        <taxon>Bacteria</taxon>
        <taxon>Pseudomonadati</taxon>
        <taxon>Pseudomonadota</taxon>
        <taxon>Alphaproteobacteria</taxon>
        <taxon>Acetobacterales</taxon>
        <taxon>Roseomonadaceae</taxon>
        <taxon>Roseomonas</taxon>
    </lineage>
</organism>
<reference evidence="2 3" key="1">
    <citation type="submission" date="2018-06" db="EMBL/GenBank/DDBJ databases">
        <authorList>
            <consortium name="Pathogen Informatics"/>
            <person name="Doyle S."/>
        </authorList>
    </citation>
    <scope>NUCLEOTIDE SEQUENCE [LARGE SCALE GENOMIC DNA]</scope>
    <source>
        <strain evidence="2 3">NCTC13291</strain>
    </source>
</reference>
<name>A0A379PNS2_9PROT</name>
<dbReference type="RefSeq" id="WP_019463153.1">
    <property type="nucleotide sequence ID" value="NZ_CBCSHT010000135.1"/>
</dbReference>
<dbReference type="Proteomes" id="UP000254919">
    <property type="component" value="Unassembled WGS sequence"/>
</dbReference>
<evidence type="ECO:0000256" key="1">
    <source>
        <dbReference type="SAM" id="MobiDB-lite"/>
    </source>
</evidence>
<evidence type="ECO:0000313" key="2">
    <source>
        <dbReference type="EMBL" id="SUE95696.1"/>
    </source>
</evidence>
<sequence length="399" mass="42169">MRTYRNAILAVAPDTNGLEKAIERIRRLMAAEAIESEQTNSEGGKLAREQLKKQIPELRKATRLEAARAFNRLLLADGAVLTIDERFITPPDTPPMQLPSGQDAVKAFVEDRKLIYGDTDSLFPDRLLELVFGGAVPLADEPEARSASALHRRFLSAQGLRLVPNATVVRASILRAVADGKLAVRQEDGTAFDAKGAVYTTNGHRRRDEGRKLTTLPMDEAIRVAESGSAAAQGWLKESGAHEPVSPPGGLPIPQPPPKGAGPASTTDTEVASGYADKRNLLSLRITCLTAADAQKALGAASPLGATNITVEAELTGDMKDGGKLAFSVAETKVAAAIKPLTMAQTLGNALAPGSSIRVTVVLGFGKDGKADLGALLRSLFMQLPDTATIEARFAPLSA</sequence>
<protein>
    <submittedName>
        <fullName evidence="2">Uncharacterized protein</fullName>
    </submittedName>
</protein>
<dbReference type="EMBL" id="UGVN01000004">
    <property type="protein sequence ID" value="SUE95696.1"/>
    <property type="molecule type" value="Genomic_DNA"/>
</dbReference>
<gene>
    <name evidence="2" type="ORF">NCTC13291_04584</name>
</gene>
<feature type="compositionally biased region" description="Pro residues" evidence="1">
    <location>
        <begin position="245"/>
        <end position="260"/>
    </location>
</feature>
<proteinExistence type="predicted"/>
<feature type="region of interest" description="Disordered" evidence="1">
    <location>
        <begin position="239"/>
        <end position="270"/>
    </location>
</feature>